<keyword evidence="1 2" id="KW-0238">DNA-binding</keyword>
<feature type="DNA-binding region" description="H-T-H motif" evidence="2">
    <location>
        <begin position="40"/>
        <end position="59"/>
    </location>
</feature>
<dbReference type="PANTHER" id="PTHR30055:SF226">
    <property type="entry name" value="HTH-TYPE TRANSCRIPTIONAL REGULATOR PKSA"/>
    <property type="match status" value="1"/>
</dbReference>
<evidence type="ECO:0000313" key="5">
    <source>
        <dbReference type="Proteomes" id="UP000642748"/>
    </source>
</evidence>
<feature type="domain" description="HTH tetR-type" evidence="3">
    <location>
        <begin position="17"/>
        <end position="77"/>
    </location>
</feature>
<evidence type="ECO:0000313" key="4">
    <source>
        <dbReference type="EMBL" id="GIH14981.1"/>
    </source>
</evidence>
<comment type="caution">
    <text evidence="4">The sequence shown here is derived from an EMBL/GenBank/DDBJ whole genome shotgun (WGS) entry which is preliminary data.</text>
</comment>
<dbReference type="AlphaFoldDB" id="A0A8J3VQY2"/>
<dbReference type="Gene3D" id="1.10.357.10">
    <property type="entry name" value="Tetracycline Repressor, domain 2"/>
    <property type="match status" value="1"/>
</dbReference>
<dbReference type="InterPro" id="IPR001647">
    <property type="entry name" value="HTH_TetR"/>
</dbReference>
<proteinExistence type="predicted"/>
<reference evidence="4" key="1">
    <citation type="submission" date="2021-01" db="EMBL/GenBank/DDBJ databases">
        <title>Whole genome shotgun sequence of Rugosimonospora africana NBRC 104875.</title>
        <authorList>
            <person name="Komaki H."/>
            <person name="Tamura T."/>
        </authorList>
    </citation>
    <scope>NUCLEOTIDE SEQUENCE</scope>
    <source>
        <strain evidence="4">NBRC 104875</strain>
    </source>
</reference>
<dbReference type="GO" id="GO:0000976">
    <property type="term" value="F:transcription cis-regulatory region binding"/>
    <property type="evidence" value="ECO:0007669"/>
    <property type="project" value="TreeGrafter"/>
</dbReference>
<organism evidence="4 5">
    <name type="scientific">Rugosimonospora africana</name>
    <dbReference type="NCBI Taxonomy" id="556532"/>
    <lineage>
        <taxon>Bacteria</taxon>
        <taxon>Bacillati</taxon>
        <taxon>Actinomycetota</taxon>
        <taxon>Actinomycetes</taxon>
        <taxon>Micromonosporales</taxon>
        <taxon>Micromonosporaceae</taxon>
        <taxon>Rugosimonospora</taxon>
    </lineage>
</organism>
<dbReference type="InterPro" id="IPR049445">
    <property type="entry name" value="TetR_SbtR-like_C"/>
</dbReference>
<name>A0A8J3VQY2_9ACTN</name>
<evidence type="ECO:0000259" key="3">
    <source>
        <dbReference type="PROSITE" id="PS50977"/>
    </source>
</evidence>
<evidence type="ECO:0000256" key="1">
    <source>
        <dbReference type="ARBA" id="ARBA00023125"/>
    </source>
</evidence>
<dbReference type="PANTHER" id="PTHR30055">
    <property type="entry name" value="HTH-TYPE TRANSCRIPTIONAL REGULATOR RUTR"/>
    <property type="match status" value="1"/>
</dbReference>
<dbReference type="Pfam" id="PF00440">
    <property type="entry name" value="TetR_N"/>
    <property type="match status" value="1"/>
</dbReference>
<dbReference type="SUPFAM" id="SSF46689">
    <property type="entry name" value="Homeodomain-like"/>
    <property type="match status" value="1"/>
</dbReference>
<dbReference type="SUPFAM" id="SSF48498">
    <property type="entry name" value="Tetracyclin repressor-like, C-terminal domain"/>
    <property type="match status" value="1"/>
</dbReference>
<keyword evidence="5" id="KW-1185">Reference proteome</keyword>
<dbReference type="PRINTS" id="PR00455">
    <property type="entry name" value="HTHTETR"/>
</dbReference>
<protein>
    <recommendedName>
        <fullName evidence="3">HTH tetR-type domain-containing protein</fullName>
    </recommendedName>
</protein>
<dbReference type="PROSITE" id="PS50977">
    <property type="entry name" value="HTH_TETR_2"/>
    <property type="match status" value="1"/>
</dbReference>
<evidence type="ECO:0000256" key="2">
    <source>
        <dbReference type="PROSITE-ProRule" id="PRU00335"/>
    </source>
</evidence>
<sequence>MGDMPRIWNETIEAHRDAVREATINATAALVAKHGLTGVTMSQIAKDTGIGRATLYKYFPDVESILTAWHDRQIDRHLQELHRVRDRSAVGLPRLEAVLTAYAQALFEWRTHDSDVSDTLHRGEHVAAAHQRLREFIRELITDIAATGAIRQDVPADELTVYCLYALTAATSLHDPAAVHRLVQTTLSGIRLTGTRATDPQ</sequence>
<dbReference type="InterPro" id="IPR036271">
    <property type="entry name" value="Tet_transcr_reg_TetR-rel_C_sf"/>
</dbReference>
<dbReference type="InterPro" id="IPR009057">
    <property type="entry name" value="Homeodomain-like_sf"/>
</dbReference>
<dbReference type="EMBL" id="BONZ01000030">
    <property type="protein sequence ID" value="GIH14981.1"/>
    <property type="molecule type" value="Genomic_DNA"/>
</dbReference>
<dbReference type="GO" id="GO:0003700">
    <property type="term" value="F:DNA-binding transcription factor activity"/>
    <property type="evidence" value="ECO:0007669"/>
    <property type="project" value="TreeGrafter"/>
</dbReference>
<dbReference type="Proteomes" id="UP000642748">
    <property type="component" value="Unassembled WGS sequence"/>
</dbReference>
<dbReference type="Pfam" id="PF21597">
    <property type="entry name" value="TetR_C_43"/>
    <property type="match status" value="1"/>
</dbReference>
<accession>A0A8J3VQY2</accession>
<gene>
    <name evidence="4" type="ORF">Raf01_31530</name>
</gene>
<dbReference type="InterPro" id="IPR050109">
    <property type="entry name" value="HTH-type_TetR-like_transc_reg"/>
</dbReference>